<name>A0A4R6R867_9HYPH</name>
<dbReference type="GO" id="GO:0006935">
    <property type="term" value="P:chemotaxis"/>
    <property type="evidence" value="ECO:0007669"/>
    <property type="project" value="InterPro"/>
</dbReference>
<proteinExistence type="inferred from homology"/>
<feature type="domain" description="HAMP" evidence="10">
    <location>
        <begin position="208"/>
        <end position="261"/>
    </location>
</feature>
<feature type="chain" id="PRO_5020426125" evidence="7">
    <location>
        <begin position="21"/>
        <end position="558"/>
    </location>
</feature>
<dbReference type="RefSeq" id="WP_126540537.1">
    <property type="nucleotide sequence ID" value="NZ_BSPM01000002.1"/>
</dbReference>
<accession>A0A4R6R867</accession>
<comment type="caution">
    <text evidence="11">The sequence shown here is derived from an EMBL/GenBank/DDBJ whole genome shotgun (WGS) entry which is preliminary data.</text>
</comment>
<comment type="similarity">
    <text evidence="4">Belongs to the methyl-accepting chemotaxis (MCP) protein family.</text>
</comment>
<dbReference type="OrthoDB" id="3378718at2"/>
<evidence type="ECO:0000256" key="2">
    <source>
        <dbReference type="ARBA" id="ARBA00022519"/>
    </source>
</evidence>
<keyword evidence="2" id="KW-0997">Cell inner membrane</keyword>
<dbReference type="AlphaFoldDB" id="A0A4R6R867"/>
<dbReference type="InterPro" id="IPR004090">
    <property type="entry name" value="Chemotax_Me-accpt_rcpt"/>
</dbReference>
<dbReference type="Pfam" id="PF00672">
    <property type="entry name" value="HAMP"/>
    <property type="match status" value="1"/>
</dbReference>
<dbReference type="PRINTS" id="PR00260">
    <property type="entry name" value="CHEMTRNSDUCR"/>
</dbReference>
<dbReference type="PROSITE" id="PS51257">
    <property type="entry name" value="PROKAR_LIPOPROTEIN"/>
    <property type="match status" value="1"/>
</dbReference>
<dbReference type="GO" id="GO:0005886">
    <property type="term" value="C:plasma membrane"/>
    <property type="evidence" value="ECO:0007669"/>
    <property type="project" value="UniProtKB-SubCell"/>
</dbReference>
<evidence type="ECO:0000259" key="10">
    <source>
        <dbReference type="PROSITE" id="PS50885"/>
    </source>
</evidence>
<keyword evidence="12" id="KW-1185">Reference proteome</keyword>
<evidence type="ECO:0000313" key="11">
    <source>
        <dbReference type="EMBL" id="TDP81955.1"/>
    </source>
</evidence>
<evidence type="ECO:0000256" key="4">
    <source>
        <dbReference type="ARBA" id="ARBA00029447"/>
    </source>
</evidence>
<evidence type="ECO:0000256" key="7">
    <source>
        <dbReference type="SAM" id="SignalP"/>
    </source>
</evidence>
<keyword evidence="3 5" id="KW-0807">Transducer</keyword>
<keyword evidence="6" id="KW-1133">Transmembrane helix</keyword>
<dbReference type="PANTHER" id="PTHR32089">
    <property type="entry name" value="METHYL-ACCEPTING CHEMOTAXIS PROTEIN MCPB"/>
    <property type="match status" value="1"/>
</dbReference>
<evidence type="ECO:0000313" key="12">
    <source>
        <dbReference type="Proteomes" id="UP000294547"/>
    </source>
</evidence>
<dbReference type="SUPFAM" id="SSF58104">
    <property type="entry name" value="Methyl-accepting chemotaxis protein (MCP) signaling domain"/>
    <property type="match status" value="1"/>
</dbReference>
<dbReference type="PROSITE" id="PS50111">
    <property type="entry name" value="CHEMOTAXIS_TRANSDUC_2"/>
    <property type="match status" value="1"/>
</dbReference>
<dbReference type="SMART" id="SM00283">
    <property type="entry name" value="MA"/>
    <property type="match status" value="1"/>
</dbReference>
<sequence length="558" mass="57513">MLIRTKIVALSLSAVAIVCACVGLGMATLAQYGDRVEALQTAHEHAFRAERVNRLVTAVVMDSRGIYAAADTKAAAKFGEGLEQSLVDMETILSGWRAETLPPEERAQFDLVDGKAGEFAKFRREIAAAGRDVSPAEAGKLGNNETNRANRKAFQAEIDKMVALAERDLDGIEADLAAFERRTETTFLAVAVGAALAMLAAAYWIGVRSISRPLGRIAATVSAIADGAYDTAVPRTTANDEIGVLWRATAALRDKAAETDELKRRQADRDAEAAAAFAAERGRIADAFQARMGKLAAEFVGASKSVAAAAQRLRDGSDATTAQVGTAATAAEEAAANVGVVAASTEELAASVREINTQVTRSAQISVAAVEQAGDAEAEIKKLASAATEIGDVVNLISAIAAQTNLLALNATIEAARAGEAGRGFAVVASEVKNLAGQTGKATDEIARKIAEIQGATGSAVGAIGTIVGTIGEVRELTNAIAGAVEQQGAATAEIADNTHRAANGTHGASRNLDGLGRVAAETGAAAGELMGLSDALEGRAADIEHEVRTFVQSLRAA</sequence>
<feature type="domain" description="Methyl-accepting transducer" evidence="8">
    <location>
        <begin position="295"/>
        <end position="538"/>
    </location>
</feature>
<dbReference type="InterPro" id="IPR000727">
    <property type="entry name" value="T_SNARE_dom"/>
</dbReference>
<dbReference type="GO" id="GO:0004888">
    <property type="term" value="F:transmembrane signaling receptor activity"/>
    <property type="evidence" value="ECO:0007669"/>
    <property type="project" value="InterPro"/>
</dbReference>
<evidence type="ECO:0000256" key="5">
    <source>
        <dbReference type="PROSITE-ProRule" id="PRU00284"/>
    </source>
</evidence>
<reference evidence="11 12" key="1">
    <citation type="submission" date="2019-03" db="EMBL/GenBank/DDBJ databases">
        <title>Genomic Encyclopedia of Type Strains, Phase IV (KMG-IV): sequencing the most valuable type-strain genomes for metagenomic binning, comparative biology and taxonomic classification.</title>
        <authorList>
            <person name="Goeker M."/>
        </authorList>
    </citation>
    <scope>NUCLEOTIDE SEQUENCE [LARGE SCALE GENOMIC DNA]</scope>
    <source>
        <strain evidence="11 12">DSM 102969</strain>
    </source>
</reference>
<keyword evidence="6" id="KW-0812">Transmembrane</keyword>
<dbReference type="PROSITE" id="PS50885">
    <property type="entry name" value="HAMP"/>
    <property type="match status" value="1"/>
</dbReference>
<evidence type="ECO:0000256" key="3">
    <source>
        <dbReference type="ARBA" id="ARBA00023224"/>
    </source>
</evidence>
<dbReference type="Pfam" id="PF00015">
    <property type="entry name" value="MCPsignal"/>
    <property type="match status" value="1"/>
</dbReference>
<dbReference type="Gene3D" id="1.10.287.950">
    <property type="entry name" value="Methyl-accepting chemotaxis protein"/>
    <property type="match status" value="1"/>
</dbReference>
<comment type="subcellular location">
    <subcellularLocation>
        <location evidence="1">Cell inner membrane</location>
        <topology evidence="1">Multi-pass membrane protein</topology>
    </subcellularLocation>
</comment>
<protein>
    <submittedName>
        <fullName evidence="11">Methyl-accepting chemotaxis protein</fullName>
    </submittedName>
</protein>
<dbReference type="Proteomes" id="UP000294547">
    <property type="component" value="Unassembled WGS sequence"/>
</dbReference>
<dbReference type="EMBL" id="SNXY01000011">
    <property type="protein sequence ID" value="TDP81955.1"/>
    <property type="molecule type" value="Genomic_DNA"/>
</dbReference>
<dbReference type="PANTHER" id="PTHR32089:SF112">
    <property type="entry name" value="LYSOZYME-LIKE PROTEIN-RELATED"/>
    <property type="match status" value="1"/>
</dbReference>
<evidence type="ECO:0000259" key="9">
    <source>
        <dbReference type="PROSITE" id="PS50192"/>
    </source>
</evidence>
<feature type="domain" description="T-SNARE coiled-coil homology" evidence="9">
    <location>
        <begin position="464"/>
        <end position="516"/>
    </location>
</feature>
<dbReference type="InterPro" id="IPR004089">
    <property type="entry name" value="MCPsignal_dom"/>
</dbReference>
<dbReference type="CDD" id="cd06225">
    <property type="entry name" value="HAMP"/>
    <property type="match status" value="1"/>
</dbReference>
<feature type="transmembrane region" description="Helical" evidence="6">
    <location>
        <begin position="187"/>
        <end position="206"/>
    </location>
</feature>
<gene>
    <name evidence="11" type="ORF">EDD54_4216</name>
</gene>
<evidence type="ECO:0000256" key="6">
    <source>
        <dbReference type="SAM" id="Phobius"/>
    </source>
</evidence>
<dbReference type="InterPro" id="IPR003660">
    <property type="entry name" value="HAMP_dom"/>
</dbReference>
<feature type="signal peptide" evidence="7">
    <location>
        <begin position="1"/>
        <end position="20"/>
    </location>
</feature>
<evidence type="ECO:0000256" key="1">
    <source>
        <dbReference type="ARBA" id="ARBA00004429"/>
    </source>
</evidence>
<keyword evidence="6" id="KW-0472">Membrane</keyword>
<organism evidence="11 12">
    <name type="scientific">Oharaeibacter diazotrophicus</name>
    <dbReference type="NCBI Taxonomy" id="1920512"/>
    <lineage>
        <taxon>Bacteria</taxon>
        <taxon>Pseudomonadati</taxon>
        <taxon>Pseudomonadota</taxon>
        <taxon>Alphaproteobacteria</taxon>
        <taxon>Hyphomicrobiales</taxon>
        <taxon>Pleomorphomonadaceae</taxon>
        <taxon>Oharaeibacter</taxon>
    </lineage>
</organism>
<dbReference type="PROSITE" id="PS50192">
    <property type="entry name" value="T_SNARE"/>
    <property type="match status" value="1"/>
</dbReference>
<dbReference type="GO" id="GO:0007165">
    <property type="term" value="P:signal transduction"/>
    <property type="evidence" value="ECO:0007669"/>
    <property type="project" value="UniProtKB-KW"/>
</dbReference>
<evidence type="ECO:0000259" key="8">
    <source>
        <dbReference type="PROSITE" id="PS50111"/>
    </source>
</evidence>
<keyword evidence="2" id="KW-1003">Cell membrane</keyword>
<dbReference type="Gene3D" id="6.10.340.10">
    <property type="match status" value="1"/>
</dbReference>
<dbReference type="SMART" id="SM00304">
    <property type="entry name" value="HAMP"/>
    <property type="match status" value="1"/>
</dbReference>
<dbReference type="SUPFAM" id="SSF158472">
    <property type="entry name" value="HAMP domain-like"/>
    <property type="match status" value="1"/>
</dbReference>
<keyword evidence="7" id="KW-0732">Signal</keyword>